<dbReference type="Pfam" id="PF00098">
    <property type="entry name" value="zf-CCHC"/>
    <property type="match status" value="1"/>
</dbReference>
<keyword evidence="2" id="KW-0175">Coiled coil</keyword>
<reference evidence="5" key="1">
    <citation type="journal article" date="2022" name="Int. J. Mol. Sci.">
        <title>Draft Genome of Tanacetum Coccineum: Genomic Comparison of Closely Related Tanacetum-Family Plants.</title>
        <authorList>
            <person name="Yamashiro T."/>
            <person name="Shiraishi A."/>
            <person name="Nakayama K."/>
            <person name="Satake H."/>
        </authorList>
    </citation>
    <scope>NUCLEOTIDE SEQUENCE</scope>
</reference>
<evidence type="ECO:0000256" key="1">
    <source>
        <dbReference type="PROSITE-ProRule" id="PRU00047"/>
    </source>
</evidence>
<keyword evidence="1" id="KW-0862">Zinc</keyword>
<feature type="compositionally biased region" description="Polar residues" evidence="3">
    <location>
        <begin position="1702"/>
        <end position="1712"/>
    </location>
</feature>
<feature type="region of interest" description="Disordered" evidence="3">
    <location>
        <begin position="1"/>
        <end position="26"/>
    </location>
</feature>
<feature type="compositionally biased region" description="Low complexity" evidence="3">
    <location>
        <begin position="1845"/>
        <end position="1858"/>
    </location>
</feature>
<keyword evidence="6" id="KW-1185">Reference proteome</keyword>
<dbReference type="InterPro" id="IPR001878">
    <property type="entry name" value="Znf_CCHC"/>
</dbReference>
<evidence type="ECO:0000259" key="4">
    <source>
        <dbReference type="PROSITE" id="PS50158"/>
    </source>
</evidence>
<feature type="compositionally biased region" description="Basic residues" evidence="3">
    <location>
        <begin position="1669"/>
        <end position="1680"/>
    </location>
</feature>
<dbReference type="SMART" id="SM00343">
    <property type="entry name" value="ZnF_C2HC"/>
    <property type="match status" value="2"/>
</dbReference>
<dbReference type="Gene3D" id="2.40.70.10">
    <property type="entry name" value="Acid Proteases"/>
    <property type="match status" value="1"/>
</dbReference>
<dbReference type="Gene3D" id="4.10.60.10">
    <property type="entry name" value="Zinc finger, CCHC-type"/>
    <property type="match status" value="1"/>
</dbReference>
<feature type="region of interest" description="Disordered" evidence="3">
    <location>
        <begin position="556"/>
        <end position="576"/>
    </location>
</feature>
<dbReference type="InterPro" id="IPR021109">
    <property type="entry name" value="Peptidase_aspartic_dom_sf"/>
</dbReference>
<feature type="region of interest" description="Disordered" evidence="3">
    <location>
        <begin position="1286"/>
        <end position="1313"/>
    </location>
</feature>
<dbReference type="PROSITE" id="PS50158">
    <property type="entry name" value="ZF_CCHC"/>
    <property type="match status" value="1"/>
</dbReference>
<dbReference type="SUPFAM" id="SSF57756">
    <property type="entry name" value="Retrovirus zinc finger-like domains"/>
    <property type="match status" value="1"/>
</dbReference>
<evidence type="ECO:0000313" key="6">
    <source>
        <dbReference type="Proteomes" id="UP001151760"/>
    </source>
</evidence>
<feature type="coiled-coil region" evidence="2">
    <location>
        <begin position="1140"/>
        <end position="1167"/>
    </location>
</feature>
<gene>
    <name evidence="5" type="ORF">Tco_0627199</name>
</gene>
<accession>A0ABQ4WLQ9</accession>
<feature type="compositionally biased region" description="Polar residues" evidence="3">
    <location>
        <begin position="1300"/>
        <end position="1313"/>
    </location>
</feature>
<protein>
    <submittedName>
        <fullName evidence="5">Ribonuclease H-like domain-containing protein</fullName>
    </submittedName>
</protein>
<feature type="region of interest" description="Disordered" evidence="3">
    <location>
        <begin position="1654"/>
        <end position="1715"/>
    </location>
</feature>
<reference evidence="5" key="2">
    <citation type="submission" date="2022-01" db="EMBL/GenBank/DDBJ databases">
        <authorList>
            <person name="Yamashiro T."/>
            <person name="Shiraishi A."/>
            <person name="Satake H."/>
            <person name="Nakayama K."/>
        </authorList>
    </citation>
    <scope>NUCLEOTIDE SEQUENCE</scope>
</reference>
<dbReference type="Proteomes" id="UP001151760">
    <property type="component" value="Unassembled WGS sequence"/>
</dbReference>
<keyword evidence="1" id="KW-0863">Zinc-finger</keyword>
<feature type="region of interest" description="Disordered" evidence="3">
    <location>
        <begin position="2033"/>
        <end position="2059"/>
    </location>
</feature>
<sequence length="2261" mass="258911">MNPKGNRVVHDISKPLPLGGPPGNKERRHAMSISKLKAAYYPDFGLKELVPSLWTESESDYDICSAYVRSHIRILSVVSLKTFFRYGYTYLKEIILRRADYKEYKISEADFKNLHPINLWTRNIVIRQRVEDLQLGIESYQTKLNLTQPRWDATDFLFKEDYIIIHKSRAVIYRYRNDQKKMIQETEVHKFSNGMLTTILEKMDYMVKDYELFKFNPGMENRIWTEDDKQRSQEFIKLIERRLKISVAKTCIGENIIDLSSEKTEGHEDWNSPEYQDTANSGGKKETKAIIFHKMETEEVSDRYVAPCFINGLEAYDGEISLGKEENMISNEFAVKLCLDHEKRMMSNQGWFWEEKIDDDWDLLLDDLDFGDIPEIEGVEIPPFEEAARDALAIDICKRFSILEEERPVIETMAYKAKINLNALADTGSDINVMPYCVYKELGREELKNLNTGITMLNHSKADPMQLTKDVLCREGVTTIIVKFLILDMPIERDTPILVGRGFLYTCSSILNTIERITSTFDRIFHQTFCAAKTSLNTEESDCDDEEDYRIQRNNFGAPHEDWKPEYTGNHSKKEEGDGKWHAKIRLTDPYGNVYDQDWNVLNHMVYGETINEEGFDVYFHGGLRSDEHFNAREYWLSISRGKNLSLSKSHASTIRKPVLWVLNKMITYGLCQRMTGWMKRRGAALDTTTLRELIDSEDRLIPEVLEPGVPRVAIPRPPRASMQDLELITHVDMISSSMTSIISSNHLSSSSSQMMMSSVEMTRVGCVTACFGSQNGNAPIVTKLIDGKETAIPPTSVEEKAQIRAELKARSTLFGGNTATKKTQKNLLKQQYENFAASNTEFLRSLSQEWVMHTIVWRNKPKIETLSLDDFFNNLKAFESEVKGTSNSTTNSHNVAFLSTGSTSNASIAVNTTHDVNTASTQGAADSSKSGENFSNTMIYSFFASQPSIPQLDNEDFQQIDPDDLEEMDLRWNIAMLTMRAKRFLKNTERKLDMNNKERIGYDKSKLECFKCHKKGHFARECRAPRNQDSRNKEPTRRIVPVEETTSNALVSYLNYSTNSEVSNDSNYYSSCLESVKDLKEQNEQLVKDLRTDRISVVCYKTGLESVKARLVVFKKNKFVYEEDIKLLKREIYLRDLDIAELKRKLELVTKEKDEVQLTVQKFENSSKSLSELLDRQIMDKCKTRLGYNAVPPPYTRNFMPPKHDLVYPSLDDFVEVNKSASESVVEKPTVETNEPKNARKENGAPIIEDWVSESEEEDVPKIKIVEMFNKPSFAKINFVKSTEQVKSPRKTSVDKNRQNTPSPRGNKRNWNQKMSQKLGNDFEMFNKACHVCGSFEHLRKDCNNWYNNQRFEKPVWTNVQRVNKQNFSKLTHPSPKRNMVPRTVLTRSGPISLNAARPVNTVQPRTAVNNAGPMKNVINNAYSTARRPFNKITAANNSNFNKRVNTVNDKNVNAARPNAVVNTARPKAVLSTVKGNKGNVVKASACITYYCRATAGSVNAVRLNLVLLVQVNAVEVKTVNGEMQIQALVDKKKVVVTETSVRSDLQLEDVEGIECLPNATIFKQLTLIRSKTATWNEFSSTMASAVILFLDKKVEGMSKHKKIYVTPSYTKKVFANIKRQAKDFYGRDTPLFPTMIVQVQEQEGEGSEMLTIPQHTPTINQPSSSQHQKKQKPRKSKKQNIEVSQTSDPIEPMADETENVESVPTHSNDPLLSGKERQQLYELMELCTNLSQRVLDLENTKTSQAAEITKLKEMDDASKQGRKFPDINADKQEVEVKKVVSIAKVTTASATTKTVDELTLAQALIEIKAAKPKAVTTTTTTTTTAVTRSKAIGVVFQEPSEFTTTTSPLQTSQLPQAKDKGKEKIVEPEKPLNKKDQILIDEKIAQRLQEELQAELEEEERLARQKEEDANIAEWDNVQAMIDADYELAARLQAQKEEEFTIEERSKMFVELMDKRKKHFARLRAEDQRRKPPTKAQKRSQMSSYLKHMVGYKQNQLKSKNNDEIKKLFDKAMTWVNMFIDMDTELVKESSKKAEMVQESSSKRAGEELESDNSKKQKLDENVEAKVDDEAEMKKHIDIVPDDEVAIDVIPLSIKPPIIVDWKIIKEGKMGYFQIITADGSSRRYSSMIKMLQNIDKEDLETLWKLVKAKNGSLRPEEAYERVLWGDLKVMFEHDVESDVWRNLQGYKVTVWKLFSSSGLHFVRFQKSHIFMLVEKKYLLTPTTITAMLNKKLQADHWNELCYQLLKLMTKQLKNPRSV</sequence>
<dbReference type="InterPro" id="IPR036875">
    <property type="entry name" value="Znf_CCHC_sf"/>
</dbReference>
<evidence type="ECO:0000256" key="2">
    <source>
        <dbReference type="SAM" id="Coils"/>
    </source>
</evidence>
<dbReference type="PANTHER" id="PTHR33067:SF9">
    <property type="entry name" value="RNA-DIRECTED DNA POLYMERASE"/>
    <property type="match status" value="1"/>
</dbReference>
<evidence type="ECO:0000256" key="3">
    <source>
        <dbReference type="SAM" id="MobiDB-lite"/>
    </source>
</evidence>
<organism evidence="5 6">
    <name type="scientific">Tanacetum coccineum</name>
    <dbReference type="NCBI Taxonomy" id="301880"/>
    <lineage>
        <taxon>Eukaryota</taxon>
        <taxon>Viridiplantae</taxon>
        <taxon>Streptophyta</taxon>
        <taxon>Embryophyta</taxon>
        <taxon>Tracheophyta</taxon>
        <taxon>Spermatophyta</taxon>
        <taxon>Magnoliopsida</taxon>
        <taxon>eudicotyledons</taxon>
        <taxon>Gunneridae</taxon>
        <taxon>Pentapetalae</taxon>
        <taxon>asterids</taxon>
        <taxon>campanulids</taxon>
        <taxon>Asterales</taxon>
        <taxon>Asteraceae</taxon>
        <taxon>Asteroideae</taxon>
        <taxon>Anthemideae</taxon>
        <taxon>Anthemidinae</taxon>
        <taxon>Tanacetum</taxon>
    </lineage>
</organism>
<proteinExistence type="predicted"/>
<keyword evidence="1" id="KW-0479">Metal-binding</keyword>
<feature type="region of interest" description="Disordered" evidence="3">
    <location>
        <begin position="1845"/>
        <end position="1867"/>
    </location>
</feature>
<evidence type="ECO:0000313" key="5">
    <source>
        <dbReference type="EMBL" id="GJS53837.1"/>
    </source>
</evidence>
<dbReference type="EMBL" id="BQNB010008753">
    <property type="protein sequence ID" value="GJS53837.1"/>
    <property type="molecule type" value="Genomic_DNA"/>
</dbReference>
<feature type="coiled-coil region" evidence="2">
    <location>
        <begin position="1884"/>
        <end position="1918"/>
    </location>
</feature>
<dbReference type="PANTHER" id="PTHR33067">
    <property type="entry name" value="RNA-DIRECTED DNA POLYMERASE-RELATED"/>
    <property type="match status" value="1"/>
</dbReference>
<name>A0ABQ4WLQ9_9ASTR</name>
<comment type="caution">
    <text evidence="5">The sequence shown here is derived from an EMBL/GenBank/DDBJ whole genome shotgun (WGS) entry which is preliminary data.</text>
</comment>
<feature type="domain" description="CCHC-type" evidence="4">
    <location>
        <begin position="1010"/>
        <end position="1024"/>
    </location>
</feature>